<evidence type="ECO:0000259" key="2">
    <source>
        <dbReference type="Pfam" id="PF11716"/>
    </source>
</evidence>
<dbReference type="RefSeq" id="WP_120699645.1">
    <property type="nucleotide sequence ID" value="NZ_RBDX01000030.1"/>
</dbReference>
<keyword evidence="3" id="KW-0670">Pyruvate</keyword>
<dbReference type="Gene3D" id="1.20.120.450">
    <property type="entry name" value="dinb family like domain"/>
    <property type="match status" value="1"/>
</dbReference>
<protein>
    <submittedName>
        <fullName evidence="3">Maleylpyruvate isomerase family mycothiol-dependent enzyme</fullName>
    </submittedName>
</protein>
<name>A0A3A9VW61_9ACTN</name>
<dbReference type="Pfam" id="PF11716">
    <property type="entry name" value="MDMPI_N"/>
    <property type="match status" value="1"/>
</dbReference>
<keyword evidence="3" id="KW-0413">Isomerase</keyword>
<feature type="domain" description="Mycothiol-dependent maleylpyruvate isomerase metal-binding" evidence="2">
    <location>
        <begin position="11"/>
        <end position="141"/>
    </location>
</feature>
<evidence type="ECO:0000259" key="1">
    <source>
        <dbReference type="Pfam" id="PF07398"/>
    </source>
</evidence>
<dbReference type="Proteomes" id="UP000268652">
    <property type="component" value="Unassembled WGS sequence"/>
</dbReference>
<keyword evidence="5" id="KW-1185">Reference proteome</keyword>
<dbReference type="InterPro" id="IPR036527">
    <property type="entry name" value="SCP2_sterol-bd_dom_sf"/>
</dbReference>
<dbReference type="InterPro" id="IPR034660">
    <property type="entry name" value="DinB/YfiT-like"/>
</dbReference>
<sequence length="228" mass="24270">MSRPEADLAGLRGATDALVLALTTVDDDALTGPSLLPGWTRGHVVAHLARNADALVNVLEGHPMYAGEEARDADIERGAARPADEHRADVRDSADRLADAFDALDDEQWKATVALRNGVTDHAHSLPLRRWVEVELHHLDLDIGRTVADLSGAFTDRAADYLTARFAGRPDVPPLELRAEDGRVWHTGREGAPSIVVGTPPALVGWLSGRTSGSGLTTGGTLPTLPPL</sequence>
<dbReference type="SUPFAM" id="SSF55718">
    <property type="entry name" value="SCP-like"/>
    <property type="match status" value="1"/>
</dbReference>
<accession>A0A3A9VW61</accession>
<organism evidence="3 6">
    <name type="scientific">Streptomyces radicis</name>
    <dbReference type="NCBI Taxonomy" id="1750517"/>
    <lineage>
        <taxon>Bacteria</taxon>
        <taxon>Bacillati</taxon>
        <taxon>Actinomycetota</taxon>
        <taxon>Actinomycetes</taxon>
        <taxon>Kitasatosporales</taxon>
        <taxon>Streptomycetaceae</taxon>
        <taxon>Streptomyces</taxon>
    </lineage>
</organism>
<dbReference type="Pfam" id="PF07398">
    <property type="entry name" value="MDMPI_C"/>
    <property type="match status" value="1"/>
</dbReference>
<gene>
    <name evidence="4" type="ORF">D7318_25960</name>
    <name evidence="3" type="ORF">D7319_26825</name>
</gene>
<evidence type="ECO:0000313" key="3">
    <source>
        <dbReference type="EMBL" id="RKN04999.1"/>
    </source>
</evidence>
<dbReference type="EMBL" id="RBDY01000028">
    <property type="protein sequence ID" value="RKN16298.1"/>
    <property type="molecule type" value="Genomic_DNA"/>
</dbReference>
<dbReference type="InterPro" id="IPR024344">
    <property type="entry name" value="MDMPI_metal-binding"/>
</dbReference>
<feature type="domain" description="MDMPI C-terminal" evidence="1">
    <location>
        <begin position="151"/>
        <end position="226"/>
    </location>
</feature>
<dbReference type="OrthoDB" id="5118203at2"/>
<evidence type="ECO:0000313" key="4">
    <source>
        <dbReference type="EMBL" id="RKN16298.1"/>
    </source>
</evidence>
<dbReference type="SUPFAM" id="SSF109854">
    <property type="entry name" value="DinB/YfiT-like putative metalloenzymes"/>
    <property type="match status" value="1"/>
</dbReference>
<dbReference type="Gene3D" id="3.30.1050.20">
    <property type="match status" value="1"/>
</dbReference>
<dbReference type="InterPro" id="IPR010872">
    <property type="entry name" value="MDMPI_C-term_domain"/>
</dbReference>
<reference evidence="5 6" key="1">
    <citation type="submission" date="2018-09" db="EMBL/GenBank/DDBJ databases">
        <title>Streptomyces sp. nov. DS1-2, an endophytic actinomycete isolated from roots of Dendrobium scabrilingue.</title>
        <authorList>
            <person name="Kuncharoen N."/>
            <person name="Kudo T."/>
            <person name="Ohkuma M."/>
            <person name="Yuki M."/>
            <person name="Tanasupawat S."/>
        </authorList>
    </citation>
    <scope>NUCLEOTIDE SEQUENCE [LARGE SCALE GENOMIC DNA]</scope>
    <source>
        <strain evidence="3 6">AZ1-7</strain>
        <strain evidence="4 5">DS1-2</strain>
    </source>
</reference>
<evidence type="ECO:0000313" key="5">
    <source>
        <dbReference type="Proteomes" id="UP000268652"/>
    </source>
</evidence>
<dbReference type="NCBIfam" id="TIGR03083">
    <property type="entry name" value="maleylpyruvate isomerase family mycothiol-dependent enzyme"/>
    <property type="match status" value="1"/>
</dbReference>
<dbReference type="InterPro" id="IPR017517">
    <property type="entry name" value="Maleyloyr_isom"/>
</dbReference>
<comment type="caution">
    <text evidence="3">The sequence shown here is derived from an EMBL/GenBank/DDBJ whole genome shotgun (WGS) entry which is preliminary data.</text>
</comment>
<dbReference type="Proteomes" id="UP000275024">
    <property type="component" value="Unassembled WGS sequence"/>
</dbReference>
<proteinExistence type="predicted"/>
<dbReference type="GO" id="GO:0046872">
    <property type="term" value="F:metal ion binding"/>
    <property type="evidence" value="ECO:0007669"/>
    <property type="project" value="InterPro"/>
</dbReference>
<dbReference type="AlphaFoldDB" id="A0A3A9VW61"/>
<dbReference type="GO" id="GO:0016853">
    <property type="term" value="F:isomerase activity"/>
    <property type="evidence" value="ECO:0007669"/>
    <property type="project" value="UniProtKB-KW"/>
</dbReference>
<evidence type="ECO:0000313" key="6">
    <source>
        <dbReference type="Proteomes" id="UP000275024"/>
    </source>
</evidence>
<dbReference type="EMBL" id="RBDX01000030">
    <property type="protein sequence ID" value="RKN04999.1"/>
    <property type="molecule type" value="Genomic_DNA"/>
</dbReference>